<dbReference type="PANTHER" id="PTHR46825:SF8">
    <property type="entry name" value="BETA-LACTAMASE-RELATED"/>
    <property type="match status" value="1"/>
</dbReference>
<evidence type="ECO:0000259" key="2">
    <source>
        <dbReference type="Pfam" id="PF00144"/>
    </source>
</evidence>
<name>A0A562UCN6_9SPHI</name>
<comment type="caution">
    <text evidence="3">The sequence shown here is derived from an EMBL/GenBank/DDBJ whole genome shotgun (WGS) entry which is preliminary data.</text>
</comment>
<dbReference type="InterPro" id="IPR001466">
    <property type="entry name" value="Beta-lactam-related"/>
</dbReference>
<proteinExistence type="predicted"/>
<dbReference type="Proteomes" id="UP000317010">
    <property type="component" value="Unassembled WGS sequence"/>
</dbReference>
<dbReference type="PANTHER" id="PTHR46825">
    <property type="entry name" value="D-ALANYL-D-ALANINE-CARBOXYPEPTIDASE/ENDOPEPTIDASE AMPH"/>
    <property type="match status" value="1"/>
</dbReference>
<dbReference type="InterPro" id="IPR012338">
    <property type="entry name" value="Beta-lactam/transpept-like"/>
</dbReference>
<evidence type="ECO:0000313" key="4">
    <source>
        <dbReference type="Proteomes" id="UP000317010"/>
    </source>
</evidence>
<dbReference type="Gene3D" id="3.40.710.10">
    <property type="entry name" value="DD-peptidase/beta-lactamase superfamily"/>
    <property type="match status" value="1"/>
</dbReference>
<dbReference type="SUPFAM" id="SSF56601">
    <property type="entry name" value="beta-lactamase/transpeptidase-like"/>
    <property type="match status" value="1"/>
</dbReference>
<dbReference type="InterPro" id="IPR050491">
    <property type="entry name" value="AmpC-like"/>
</dbReference>
<dbReference type="Pfam" id="PF00144">
    <property type="entry name" value="Beta-lactamase"/>
    <property type="match status" value="1"/>
</dbReference>
<keyword evidence="1" id="KW-0732">Signal</keyword>
<sequence>MKFSNSLLSIVFGFVFLSANAQLASRNVGPVTTDSVTRVINIIGEQFVKTPGHYALSIGLIRNGKDYSYNFGTIEYGRHTRPTNLTIYEIASVTKSFTGILLAHAILEKRIGLKDNIQQYLPKPFPNLTYKGIPITIEDLATHTSGLPKFIPGLNKDLSPDQLMKRYEYFSAAQFLNVLSGIKLDTIPGTKFIYSNADAQLIGIILAKIYHSTYANLLKKYITGPQQMNDTKLEIKGADTVRFAKGYNSKGEVMPRLDWWRMTPAAGYIKSDISDMLKYLQMNMDEGDTAIKLAHQSIFDMNEEGAQSIGLFWFTRKSAEKQKVVYHAGGSFGTTSYYEVHPDQQEGIVLLTNDAGAVTENELKILASLILKTGK</sequence>
<reference evidence="3 4" key="1">
    <citation type="submission" date="2019-07" db="EMBL/GenBank/DDBJ databases">
        <title>Genomic Encyclopedia of Archaeal and Bacterial Type Strains, Phase II (KMG-II): from individual species to whole genera.</title>
        <authorList>
            <person name="Goeker M."/>
        </authorList>
    </citation>
    <scope>NUCLEOTIDE SEQUENCE [LARGE SCALE GENOMIC DNA]</scope>
    <source>
        <strain evidence="3 4">ATCC BAA-1854</strain>
    </source>
</reference>
<protein>
    <submittedName>
        <fullName evidence="3">CubicO group peptidase (Beta-lactamase class C family)</fullName>
    </submittedName>
</protein>
<dbReference type="OrthoDB" id="9793489at2"/>
<feature type="chain" id="PRO_5022139885" evidence="1">
    <location>
        <begin position="22"/>
        <end position="375"/>
    </location>
</feature>
<keyword evidence="4" id="KW-1185">Reference proteome</keyword>
<dbReference type="AlphaFoldDB" id="A0A562UCN6"/>
<feature type="signal peptide" evidence="1">
    <location>
        <begin position="1"/>
        <end position="21"/>
    </location>
</feature>
<dbReference type="RefSeq" id="WP_144909948.1">
    <property type="nucleotide sequence ID" value="NZ_VLLI01000002.1"/>
</dbReference>
<evidence type="ECO:0000256" key="1">
    <source>
        <dbReference type="SAM" id="SignalP"/>
    </source>
</evidence>
<dbReference type="EMBL" id="VLLI01000002">
    <property type="protein sequence ID" value="TWJ03329.1"/>
    <property type="molecule type" value="Genomic_DNA"/>
</dbReference>
<accession>A0A562UCN6</accession>
<gene>
    <name evidence="3" type="ORF">JN11_00867</name>
</gene>
<organism evidence="3 4">
    <name type="scientific">Mucilaginibacter frigoritolerans</name>
    <dbReference type="NCBI Taxonomy" id="652788"/>
    <lineage>
        <taxon>Bacteria</taxon>
        <taxon>Pseudomonadati</taxon>
        <taxon>Bacteroidota</taxon>
        <taxon>Sphingobacteriia</taxon>
        <taxon>Sphingobacteriales</taxon>
        <taxon>Sphingobacteriaceae</taxon>
        <taxon>Mucilaginibacter</taxon>
    </lineage>
</organism>
<evidence type="ECO:0000313" key="3">
    <source>
        <dbReference type="EMBL" id="TWJ03329.1"/>
    </source>
</evidence>
<feature type="domain" description="Beta-lactamase-related" evidence="2">
    <location>
        <begin position="48"/>
        <end position="359"/>
    </location>
</feature>